<comment type="similarity">
    <text evidence="3">Belongs to the eukaryotic ribosomal protein eL40 family.</text>
</comment>
<evidence type="ECO:0000256" key="1">
    <source>
        <dbReference type="ARBA" id="ARBA00022980"/>
    </source>
</evidence>
<dbReference type="HAMAP" id="MF_00788">
    <property type="entry name" value="Ribosomal_eL40"/>
    <property type="match status" value="1"/>
</dbReference>
<dbReference type="GO" id="GO:0005840">
    <property type="term" value="C:ribosome"/>
    <property type="evidence" value="ECO:0007669"/>
    <property type="project" value="UniProtKB-KW"/>
</dbReference>
<organism evidence="6">
    <name type="scientific">Ignisphaera aggregans</name>
    <dbReference type="NCBI Taxonomy" id="334771"/>
    <lineage>
        <taxon>Archaea</taxon>
        <taxon>Thermoproteota</taxon>
        <taxon>Thermoprotei</taxon>
        <taxon>Desulfurococcales</taxon>
        <taxon>Desulfurococcaceae</taxon>
        <taxon>Ignisphaera</taxon>
    </lineage>
</organism>
<dbReference type="InterPro" id="IPR023657">
    <property type="entry name" value="Ribosomal_eL40_arc"/>
</dbReference>
<gene>
    <name evidence="3" type="primary">rpl40e</name>
    <name evidence="6" type="ORF">ENL47_01375</name>
    <name evidence="5" type="ORF">ENM84_04910</name>
</gene>
<reference evidence="6" key="1">
    <citation type="journal article" date="2020" name="mSystems">
        <title>Genome- and Community-Level Interaction Insights into Carbon Utilization and Element Cycling Functions of Hydrothermarchaeota in Hydrothermal Sediment.</title>
        <authorList>
            <person name="Zhou Z."/>
            <person name="Liu Y."/>
            <person name="Xu W."/>
            <person name="Pan J."/>
            <person name="Luo Z.H."/>
            <person name="Li M."/>
        </authorList>
    </citation>
    <scope>NUCLEOTIDE SEQUENCE [LARGE SCALE GENOMIC DNA]</scope>
    <source>
        <strain evidence="6">SpSt-1</strain>
        <strain evidence="5">SpSt-1121</strain>
    </source>
</reference>
<sequence length="55" mass="6290">MPITDPELMKIVENRILNKKICRVCGAKNPPTATRCRRCKSKNLRPKKKALAVKK</sequence>
<dbReference type="EMBL" id="DRUB01000029">
    <property type="protein sequence ID" value="HHR95496.1"/>
    <property type="molecule type" value="Genomic_DNA"/>
</dbReference>
<dbReference type="PANTHER" id="PTHR39649">
    <property type="entry name" value="50S RIBOSOMAL PROTEIN L40E"/>
    <property type="match status" value="1"/>
</dbReference>
<dbReference type="SMART" id="SM01377">
    <property type="entry name" value="Ribosomal_L40e"/>
    <property type="match status" value="1"/>
</dbReference>
<dbReference type="AlphaFoldDB" id="A0A7C5Z440"/>
<evidence type="ECO:0000259" key="4">
    <source>
        <dbReference type="SMART" id="SM01377"/>
    </source>
</evidence>
<dbReference type="PANTHER" id="PTHR39649:SF1">
    <property type="entry name" value="LARGE RIBOSOMAL SUBUNIT PROTEIN EL40"/>
    <property type="match status" value="1"/>
</dbReference>
<keyword evidence="1 3" id="KW-0689">Ribosomal protein</keyword>
<evidence type="ECO:0000256" key="2">
    <source>
        <dbReference type="ARBA" id="ARBA00023274"/>
    </source>
</evidence>
<dbReference type="InterPro" id="IPR038587">
    <property type="entry name" value="Ribosomal_eL40_sf"/>
</dbReference>
<dbReference type="InterPro" id="IPR011332">
    <property type="entry name" value="Ribosomal_zn-bd"/>
</dbReference>
<dbReference type="NCBIfam" id="NF003161">
    <property type="entry name" value="PRK04136.1"/>
    <property type="match status" value="1"/>
</dbReference>
<dbReference type="EMBL" id="DRZI01000205">
    <property type="protein sequence ID" value="HHP81989.1"/>
    <property type="molecule type" value="Genomic_DNA"/>
</dbReference>
<dbReference type="Pfam" id="PF01020">
    <property type="entry name" value="Ribosomal_L40e"/>
    <property type="match status" value="1"/>
</dbReference>
<dbReference type="GO" id="GO:0006412">
    <property type="term" value="P:translation"/>
    <property type="evidence" value="ECO:0007669"/>
    <property type="project" value="UniProtKB-UniRule"/>
</dbReference>
<accession>A0A7C5Z440</accession>
<dbReference type="InterPro" id="IPR001975">
    <property type="entry name" value="Ribosomal_eL40_dom"/>
</dbReference>
<evidence type="ECO:0000313" key="5">
    <source>
        <dbReference type="EMBL" id="HHP81989.1"/>
    </source>
</evidence>
<name>A0A7C5Z440_9CREN</name>
<dbReference type="GO" id="GO:1990904">
    <property type="term" value="C:ribonucleoprotein complex"/>
    <property type="evidence" value="ECO:0007669"/>
    <property type="project" value="UniProtKB-KW"/>
</dbReference>
<proteinExistence type="inferred from homology"/>
<protein>
    <recommendedName>
        <fullName evidence="3">Large ribosomal subunit protein eL40</fullName>
    </recommendedName>
</protein>
<evidence type="ECO:0000256" key="3">
    <source>
        <dbReference type="HAMAP-Rule" id="MF_00788"/>
    </source>
</evidence>
<evidence type="ECO:0000313" key="6">
    <source>
        <dbReference type="EMBL" id="HHR95496.1"/>
    </source>
</evidence>
<comment type="caution">
    <text evidence="6">The sequence shown here is derived from an EMBL/GenBank/DDBJ whole genome shotgun (WGS) entry which is preliminary data.</text>
</comment>
<keyword evidence="2 3" id="KW-0687">Ribonucleoprotein</keyword>
<dbReference type="GO" id="GO:0003735">
    <property type="term" value="F:structural constituent of ribosome"/>
    <property type="evidence" value="ECO:0007669"/>
    <property type="project" value="InterPro"/>
</dbReference>
<dbReference type="Gene3D" id="4.10.1060.50">
    <property type="match status" value="1"/>
</dbReference>
<feature type="domain" description="Large ribosomal subunit protein eL40" evidence="4">
    <location>
        <begin position="3"/>
        <end position="51"/>
    </location>
</feature>
<dbReference type="SUPFAM" id="SSF57829">
    <property type="entry name" value="Zn-binding ribosomal proteins"/>
    <property type="match status" value="1"/>
</dbReference>